<evidence type="ECO:0000256" key="2">
    <source>
        <dbReference type="ARBA" id="ARBA00005184"/>
    </source>
</evidence>
<dbReference type="GO" id="GO:0042545">
    <property type="term" value="P:cell wall modification"/>
    <property type="evidence" value="ECO:0007669"/>
    <property type="project" value="UniProtKB-UniRule"/>
</dbReference>
<evidence type="ECO:0000313" key="12">
    <source>
        <dbReference type="EMBL" id="KAF5953030.1"/>
    </source>
</evidence>
<proteinExistence type="inferred from homology"/>
<evidence type="ECO:0000313" key="13">
    <source>
        <dbReference type="Proteomes" id="UP000593564"/>
    </source>
</evidence>
<dbReference type="Gene3D" id="1.20.140.40">
    <property type="entry name" value="Invertase/pectin methylesterase inhibitor family protein"/>
    <property type="match status" value="1"/>
</dbReference>
<comment type="subcellular location">
    <subcellularLocation>
        <location evidence="1 10">Secreted</location>
        <location evidence="1 10">Cell wall</location>
    </subcellularLocation>
</comment>
<reference evidence="12 13" key="2">
    <citation type="submission" date="2020-07" db="EMBL/GenBank/DDBJ databases">
        <title>Genome assembly of wild tea tree DASZ reveals pedigree and selection history of tea varieties.</title>
        <authorList>
            <person name="Zhang W."/>
        </authorList>
    </citation>
    <scope>NUCLEOTIDE SEQUENCE [LARGE SCALE GENOMIC DNA]</scope>
    <source>
        <strain evidence="13">cv. G240</strain>
        <tissue evidence="12">Leaf</tissue>
    </source>
</reference>
<dbReference type="EMBL" id="JACBKZ010000004">
    <property type="protein sequence ID" value="KAF5953030.1"/>
    <property type="molecule type" value="Genomic_DNA"/>
</dbReference>
<dbReference type="InterPro" id="IPR006501">
    <property type="entry name" value="Pectinesterase_inhib_dom"/>
</dbReference>
<comment type="pathway">
    <text evidence="2 10">Glycan metabolism; pectin degradation; 2-dehydro-3-deoxy-D-gluconate from pectin: step 1/5.</text>
</comment>
<reference evidence="13" key="1">
    <citation type="journal article" date="2020" name="Nat. Commun.">
        <title>Genome assembly of wild tea tree DASZ reveals pedigree and selection history of tea varieties.</title>
        <authorList>
            <person name="Zhang W."/>
            <person name="Zhang Y."/>
            <person name="Qiu H."/>
            <person name="Guo Y."/>
            <person name="Wan H."/>
            <person name="Zhang X."/>
            <person name="Scossa F."/>
            <person name="Alseekh S."/>
            <person name="Zhang Q."/>
            <person name="Wang P."/>
            <person name="Xu L."/>
            <person name="Schmidt M.H."/>
            <person name="Jia X."/>
            <person name="Li D."/>
            <person name="Zhu A."/>
            <person name="Guo F."/>
            <person name="Chen W."/>
            <person name="Ni D."/>
            <person name="Usadel B."/>
            <person name="Fernie A.R."/>
            <person name="Wen W."/>
        </authorList>
    </citation>
    <scope>NUCLEOTIDE SEQUENCE [LARGE SCALE GENOMIC DNA]</scope>
    <source>
        <strain evidence="13">cv. G240</strain>
    </source>
</reference>
<dbReference type="InterPro" id="IPR011050">
    <property type="entry name" value="Pectin_lyase_fold/virulence"/>
</dbReference>
<evidence type="ECO:0000259" key="11">
    <source>
        <dbReference type="SMART" id="SM00856"/>
    </source>
</evidence>
<dbReference type="Pfam" id="PF01095">
    <property type="entry name" value="Pectinesterase"/>
    <property type="match status" value="1"/>
</dbReference>
<evidence type="ECO:0000256" key="1">
    <source>
        <dbReference type="ARBA" id="ARBA00004191"/>
    </source>
</evidence>
<comment type="similarity">
    <text evidence="4">In the C-terminal section; belongs to the pectinesterase family.</text>
</comment>
<dbReference type="InterPro" id="IPR000070">
    <property type="entry name" value="Pectinesterase_cat"/>
</dbReference>
<dbReference type="GO" id="GO:0004857">
    <property type="term" value="F:enzyme inhibitor activity"/>
    <property type="evidence" value="ECO:0007669"/>
    <property type="project" value="InterPro"/>
</dbReference>
<evidence type="ECO:0000256" key="9">
    <source>
        <dbReference type="ARBA" id="ARBA00047928"/>
    </source>
</evidence>
<dbReference type="UniPathway" id="UPA00545">
    <property type="reaction ID" value="UER00823"/>
</dbReference>
<evidence type="ECO:0000256" key="8">
    <source>
        <dbReference type="ARBA" id="ARBA00023316"/>
    </source>
</evidence>
<comment type="catalytic activity">
    <reaction evidence="9 10">
        <text>[(1-&gt;4)-alpha-D-galacturonosyl methyl ester](n) + n H2O = [(1-&gt;4)-alpha-D-galacturonosyl](n) + n methanol + n H(+)</text>
        <dbReference type="Rhea" id="RHEA:22380"/>
        <dbReference type="Rhea" id="RHEA-COMP:14570"/>
        <dbReference type="Rhea" id="RHEA-COMP:14573"/>
        <dbReference type="ChEBI" id="CHEBI:15377"/>
        <dbReference type="ChEBI" id="CHEBI:15378"/>
        <dbReference type="ChEBI" id="CHEBI:17790"/>
        <dbReference type="ChEBI" id="CHEBI:140522"/>
        <dbReference type="ChEBI" id="CHEBI:140523"/>
        <dbReference type="EC" id="3.1.1.11"/>
    </reaction>
</comment>
<dbReference type="SUPFAM" id="SSF51126">
    <property type="entry name" value="Pectin lyase-like"/>
    <property type="match status" value="1"/>
</dbReference>
<dbReference type="Gene3D" id="2.160.20.10">
    <property type="entry name" value="Single-stranded right-handed beta-helix, Pectin lyase-like"/>
    <property type="match status" value="1"/>
</dbReference>
<name>A0A7J7HJF6_CAMSI</name>
<gene>
    <name evidence="12" type="ORF">HYC85_010974</name>
</gene>
<dbReference type="GO" id="GO:0045490">
    <property type="term" value="P:pectin catabolic process"/>
    <property type="evidence" value="ECO:0007669"/>
    <property type="project" value="UniProtKB-UniRule"/>
</dbReference>
<dbReference type="Proteomes" id="UP000593564">
    <property type="component" value="Unassembled WGS sequence"/>
</dbReference>
<organism evidence="12 13">
    <name type="scientific">Camellia sinensis</name>
    <name type="common">Tea plant</name>
    <name type="synonym">Thea sinensis</name>
    <dbReference type="NCBI Taxonomy" id="4442"/>
    <lineage>
        <taxon>Eukaryota</taxon>
        <taxon>Viridiplantae</taxon>
        <taxon>Streptophyta</taxon>
        <taxon>Embryophyta</taxon>
        <taxon>Tracheophyta</taxon>
        <taxon>Spermatophyta</taxon>
        <taxon>Magnoliopsida</taxon>
        <taxon>eudicotyledons</taxon>
        <taxon>Gunneridae</taxon>
        <taxon>Pentapetalae</taxon>
        <taxon>asterids</taxon>
        <taxon>Ericales</taxon>
        <taxon>Theaceae</taxon>
        <taxon>Camellia</taxon>
    </lineage>
</organism>
<dbReference type="PANTHER" id="PTHR31707">
    <property type="entry name" value="PECTINESTERASE"/>
    <property type="match status" value="1"/>
</dbReference>
<dbReference type="EC" id="3.1.1.11" evidence="10"/>
<comment type="similarity">
    <text evidence="3">In the N-terminal section; belongs to the PMEI family.</text>
</comment>
<dbReference type="PROSITE" id="PS00800">
    <property type="entry name" value="PECTINESTERASE_1"/>
    <property type="match status" value="1"/>
</dbReference>
<dbReference type="CDD" id="cd15798">
    <property type="entry name" value="PMEI-like_3"/>
    <property type="match status" value="1"/>
</dbReference>
<dbReference type="SUPFAM" id="SSF101148">
    <property type="entry name" value="Plant invertase/pectin methylesterase inhibitor"/>
    <property type="match status" value="1"/>
</dbReference>
<comment type="function">
    <text evidence="10">Acts in the modification of cell walls via demethylesterification of cell wall pectin.</text>
</comment>
<keyword evidence="7 10" id="KW-0063">Aspartyl esterase</keyword>
<comment type="caution">
    <text evidence="12">The sequence shown here is derived from an EMBL/GenBank/DDBJ whole genome shotgun (WGS) entry which is preliminary data.</text>
</comment>
<protein>
    <recommendedName>
        <fullName evidence="10">Pectinesterase</fullName>
        <ecNumber evidence="10">3.1.1.11</ecNumber>
    </recommendedName>
</protein>
<dbReference type="InterPro" id="IPR012334">
    <property type="entry name" value="Pectin_lyas_fold"/>
</dbReference>
<dbReference type="InterPro" id="IPR035513">
    <property type="entry name" value="Invertase/methylesterase_inhib"/>
</dbReference>
<evidence type="ECO:0000256" key="6">
    <source>
        <dbReference type="ARBA" id="ARBA00022801"/>
    </source>
</evidence>
<evidence type="ECO:0000256" key="10">
    <source>
        <dbReference type="RuleBase" id="RU000589"/>
    </source>
</evidence>
<evidence type="ECO:0000256" key="3">
    <source>
        <dbReference type="ARBA" id="ARBA00006027"/>
    </source>
</evidence>
<feature type="domain" description="Pectinesterase inhibitor" evidence="11">
    <location>
        <begin position="1"/>
        <end position="113"/>
    </location>
</feature>
<evidence type="ECO:0000256" key="4">
    <source>
        <dbReference type="ARBA" id="ARBA00007786"/>
    </source>
</evidence>
<dbReference type="AlphaFoldDB" id="A0A7J7HJF6"/>
<evidence type="ECO:0000256" key="5">
    <source>
        <dbReference type="ARBA" id="ARBA00022512"/>
    </source>
</evidence>
<dbReference type="NCBIfam" id="TIGR01614">
    <property type="entry name" value="PME_inhib"/>
    <property type="match status" value="1"/>
</dbReference>
<keyword evidence="13" id="KW-1185">Reference proteome</keyword>
<accession>A0A7J7HJF6</accession>
<sequence length="215" mass="23678">MTDFFKLSVQLALDRALHAQTHTYKLGSMCRNEREKEAWADCLELYEYTIHRLNKTVYPTTKKSKDDIQTWLSTALTNLETCREGFEELSVADHVYPLMSNNVSKLISNTLAMNKVPYHAPSYKKGGFPSWDGSGNFKTIGQAVAAAAAKGGSARFVIYVKAGVYNENVQIKVKNVMLIGDGIGKTIITGSKSVGGGSTTFQSATVGKFKIFLFL</sequence>
<keyword evidence="10" id="KW-0964">Secreted</keyword>
<evidence type="ECO:0000256" key="7">
    <source>
        <dbReference type="ARBA" id="ARBA00023085"/>
    </source>
</evidence>
<keyword evidence="8 10" id="KW-0961">Cell wall biogenesis/degradation</keyword>
<keyword evidence="5 10" id="KW-0134">Cell wall</keyword>
<dbReference type="GO" id="GO:0030599">
    <property type="term" value="F:pectinesterase activity"/>
    <property type="evidence" value="ECO:0007669"/>
    <property type="project" value="UniProtKB-UniRule"/>
</dbReference>
<keyword evidence="6 10" id="KW-0378">Hydrolase</keyword>
<dbReference type="SMART" id="SM00856">
    <property type="entry name" value="PMEI"/>
    <property type="match status" value="1"/>
</dbReference>
<dbReference type="InterPro" id="IPR018040">
    <property type="entry name" value="Pectinesterase_Tyr_AS"/>
</dbReference>
<dbReference type="Pfam" id="PF04043">
    <property type="entry name" value="PMEI"/>
    <property type="match status" value="1"/>
</dbReference>